<evidence type="ECO:0000256" key="2">
    <source>
        <dbReference type="ARBA" id="ARBA00022692"/>
    </source>
</evidence>
<dbReference type="GO" id="GO:0016020">
    <property type="term" value="C:membrane"/>
    <property type="evidence" value="ECO:0007669"/>
    <property type="project" value="UniProtKB-SubCell"/>
</dbReference>
<feature type="transmembrane region" description="Helical" evidence="5">
    <location>
        <begin position="74"/>
        <end position="99"/>
    </location>
</feature>
<keyword evidence="4 5" id="KW-0472">Membrane</keyword>
<dbReference type="SUPFAM" id="SSF161084">
    <property type="entry name" value="MAPEG domain-like"/>
    <property type="match status" value="1"/>
</dbReference>
<dbReference type="Proteomes" id="UP000460290">
    <property type="component" value="Unassembled WGS sequence"/>
</dbReference>
<evidence type="ECO:0000313" key="7">
    <source>
        <dbReference type="Proteomes" id="UP000460290"/>
    </source>
</evidence>
<dbReference type="Gene3D" id="1.20.120.550">
    <property type="entry name" value="Membrane associated eicosanoid/glutathione metabolism-like domain"/>
    <property type="match status" value="1"/>
</dbReference>
<keyword evidence="7" id="KW-1185">Reference proteome</keyword>
<name>A0A844Z5Y6_9SPHN</name>
<evidence type="ECO:0000256" key="3">
    <source>
        <dbReference type="ARBA" id="ARBA00022989"/>
    </source>
</evidence>
<dbReference type="RefSeq" id="WP_160613699.1">
    <property type="nucleotide sequence ID" value="NZ_JAUFQM010000001.1"/>
</dbReference>
<accession>A0A844Z5Y6</accession>
<comment type="caution">
    <text evidence="6">The sequence shown here is derived from an EMBL/GenBank/DDBJ whole genome shotgun (WGS) entry which is preliminary data.</text>
</comment>
<keyword evidence="3 5" id="KW-1133">Transmembrane helix</keyword>
<dbReference type="InterPro" id="IPR023352">
    <property type="entry name" value="MAPEG-like_dom_sf"/>
</dbReference>
<evidence type="ECO:0000256" key="5">
    <source>
        <dbReference type="SAM" id="Phobius"/>
    </source>
</evidence>
<evidence type="ECO:0000256" key="4">
    <source>
        <dbReference type="ARBA" id="ARBA00023136"/>
    </source>
</evidence>
<dbReference type="AlphaFoldDB" id="A0A844Z5Y6"/>
<evidence type="ECO:0000256" key="1">
    <source>
        <dbReference type="ARBA" id="ARBA00004370"/>
    </source>
</evidence>
<protein>
    <submittedName>
        <fullName evidence="6">MAPEG family protein</fullName>
    </submittedName>
</protein>
<comment type="subcellular location">
    <subcellularLocation>
        <location evidence="1">Membrane</location>
    </subcellularLocation>
</comment>
<evidence type="ECO:0000313" key="6">
    <source>
        <dbReference type="EMBL" id="MXO83335.1"/>
    </source>
</evidence>
<dbReference type="InterPro" id="IPR001129">
    <property type="entry name" value="Membr-assoc_MAPEG"/>
</dbReference>
<proteinExistence type="predicted"/>
<sequence>MQAQILAPAAVLVLWSLIVMLWIIPRRFGAIGKTDKSAFPKKDGLRGQDLETILPDRANWPAHNHTHLMEQPTIFYFTVVALALMGAGAVDVALAWAYVALRIGHSLWQILVNKVNVRFVLFLLSSIALIILAVRALIATLFADPGVL</sequence>
<organism evidence="6 7">
    <name type="scientific">Pontixanthobacter aestiaquae</name>
    <dbReference type="NCBI Taxonomy" id="1509367"/>
    <lineage>
        <taxon>Bacteria</taxon>
        <taxon>Pseudomonadati</taxon>
        <taxon>Pseudomonadota</taxon>
        <taxon>Alphaproteobacteria</taxon>
        <taxon>Sphingomonadales</taxon>
        <taxon>Erythrobacteraceae</taxon>
        <taxon>Pontixanthobacter</taxon>
    </lineage>
</organism>
<keyword evidence="2 5" id="KW-0812">Transmembrane</keyword>
<feature type="transmembrane region" description="Helical" evidence="5">
    <location>
        <begin position="6"/>
        <end position="24"/>
    </location>
</feature>
<reference evidence="6 7" key="1">
    <citation type="submission" date="2019-12" db="EMBL/GenBank/DDBJ databases">
        <title>Genomic-based taxomic classification of the family Erythrobacteraceae.</title>
        <authorList>
            <person name="Xu L."/>
        </authorList>
    </citation>
    <scope>NUCLEOTIDE SEQUENCE [LARGE SCALE GENOMIC DNA]</scope>
    <source>
        <strain evidence="6 7">KCTC 42006</strain>
    </source>
</reference>
<feature type="transmembrane region" description="Helical" evidence="5">
    <location>
        <begin position="119"/>
        <end position="143"/>
    </location>
</feature>
<dbReference type="Pfam" id="PF01124">
    <property type="entry name" value="MAPEG"/>
    <property type="match status" value="1"/>
</dbReference>
<dbReference type="EMBL" id="WTYZ01000001">
    <property type="protein sequence ID" value="MXO83335.1"/>
    <property type="molecule type" value="Genomic_DNA"/>
</dbReference>
<gene>
    <name evidence="6" type="ORF">GRI35_08160</name>
</gene>
<dbReference type="OrthoDB" id="5516290at2"/>